<evidence type="ECO:0000313" key="2">
    <source>
        <dbReference type="EMBL" id="MCW5323267.1"/>
    </source>
</evidence>
<dbReference type="Proteomes" id="UP001208935">
    <property type="component" value="Unassembled WGS sequence"/>
</dbReference>
<name>A0ABT3KY52_9BURK</name>
<dbReference type="RefSeq" id="WP_265257813.1">
    <property type="nucleotide sequence ID" value="NZ_QZCV01000002.1"/>
</dbReference>
<feature type="transmembrane region" description="Helical" evidence="1">
    <location>
        <begin position="16"/>
        <end position="36"/>
    </location>
</feature>
<gene>
    <name evidence="2" type="ORF">D5039_19620</name>
</gene>
<proteinExistence type="predicted"/>
<evidence type="ECO:0000313" key="3">
    <source>
        <dbReference type="Proteomes" id="UP001208935"/>
    </source>
</evidence>
<dbReference type="EMBL" id="QZCW01000004">
    <property type="protein sequence ID" value="MCW5323267.1"/>
    <property type="molecule type" value="Genomic_DNA"/>
</dbReference>
<reference evidence="3" key="1">
    <citation type="submission" date="2023-07" db="EMBL/GenBank/DDBJ databases">
        <title>Verminephrobacter genomes.</title>
        <authorList>
            <person name="Lund M.B."/>
        </authorList>
    </citation>
    <scope>NUCLEOTIDE SEQUENCE [LARGE SCALE GENOMIC DNA]</scope>
    <source>
        <strain evidence="3">AtM5-05</strain>
    </source>
</reference>
<keyword evidence="1" id="KW-1133">Transmembrane helix</keyword>
<feature type="transmembrane region" description="Helical" evidence="1">
    <location>
        <begin position="93"/>
        <end position="115"/>
    </location>
</feature>
<accession>A0ABT3KY52</accession>
<comment type="caution">
    <text evidence="2">The sequence shown here is derived from an EMBL/GenBank/DDBJ whole genome shotgun (WGS) entry which is preliminary data.</text>
</comment>
<keyword evidence="1" id="KW-0472">Membrane</keyword>
<evidence type="ECO:0000256" key="1">
    <source>
        <dbReference type="SAM" id="Phobius"/>
    </source>
</evidence>
<sequence length="122" mass="13770">MYSTLQKTFGDMPRSYYLQQFFFGLLIAAVVVRTAFQSTQGPGFALILVVVVVNTFLYPCARSVYHRMIDFIFGKIRLVAILTEVFPSLLARIFGMLLCFFLTPLIVPLSLYYGLGKTPPTP</sequence>
<organism evidence="2 3">
    <name type="scientific">Verminephrobacter aporrectodeae subsp. tuberculatae</name>
    <dbReference type="NCBI Taxonomy" id="1110392"/>
    <lineage>
        <taxon>Bacteria</taxon>
        <taxon>Pseudomonadati</taxon>
        <taxon>Pseudomonadota</taxon>
        <taxon>Betaproteobacteria</taxon>
        <taxon>Burkholderiales</taxon>
        <taxon>Comamonadaceae</taxon>
        <taxon>Verminephrobacter</taxon>
    </lineage>
</organism>
<feature type="transmembrane region" description="Helical" evidence="1">
    <location>
        <begin position="42"/>
        <end position="61"/>
    </location>
</feature>
<protein>
    <submittedName>
        <fullName evidence="2">Uncharacterized protein</fullName>
    </submittedName>
</protein>
<dbReference type="GeneID" id="77320717"/>
<keyword evidence="1" id="KW-0812">Transmembrane</keyword>
<keyword evidence="3" id="KW-1185">Reference proteome</keyword>